<evidence type="ECO:0000313" key="5">
    <source>
        <dbReference type="Proteomes" id="UP000278962"/>
    </source>
</evidence>
<comment type="caution">
    <text evidence="4">The sequence shown here is derived from an EMBL/GenBank/DDBJ whole genome shotgun (WGS) entry which is preliminary data.</text>
</comment>
<dbReference type="AlphaFoldDB" id="A0A660L3N2"/>
<dbReference type="SUPFAM" id="SSF54736">
    <property type="entry name" value="ClpS-like"/>
    <property type="match status" value="2"/>
</dbReference>
<dbReference type="PANTHER" id="PTHR45987">
    <property type="entry name" value="39S RIBOSOMAL PROTEIN L12"/>
    <property type="match status" value="1"/>
</dbReference>
<dbReference type="InterPro" id="IPR013823">
    <property type="entry name" value="Ribosomal_bL12_C"/>
</dbReference>
<protein>
    <submittedName>
        <fullName evidence="4">Large subunit ribosomal protein L7/L12</fullName>
    </submittedName>
</protein>
<reference evidence="4 5" key="1">
    <citation type="submission" date="2018-10" db="EMBL/GenBank/DDBJ databases">
        <title>Genomic Encyclopedia of Archaeal and Bacterial Type Strains, Phase II (KMG-II): from individual species to whole genera.</title>
        <authorList>
            <person name="Goeker M."/>
        </authorList>
    </citation>
    <scope>NUCLEOTIDE SEQUENCE [LARGE SCALE GENOMIC DNA]</scope>
    <source>
        <strain evidence="4 5">DSM 14954</strain>
    </source>
</reference>
<dbReference type="GO" id="GO:0006412">
    <property type="term" value="P:translation"/>
    <property type="evidence" value="ECO:0007669"/>
    <property type="project" value="InterPro"/>
</dbReference>
<dbReference type="InterPro" id="IPR014719">
    <property type="entry name" value="Ribosomal_bL12_C/ClpS-like"/>
</dbReference>
<organism evidence="4 5">
    <name type="scientific">Solirubrobacter pauli</name>
    <dbReference type="NCBI Taxonomy" id="166793"/>
    <lineage>
        <taxon>Bacteria</taxon>
        <taxon>Bacillati</taxon>
        <taxon>Actinomycetota</taxon>
        <taxon>Thermoleophilia</taxon>
        <taxon>Solirubrobacterales</taxon>
        <taxon>Solirubrobacteraceae</taxon>
        <taxon>Solirubrobacter</taxon>
    </lineage>
</organism>
<dbReference type="GO" id="GO:0003735">
    <property type="term" value="F:structural constituent of ribosome"/>
    <property type="evidence" value="ECO:0007669"/>
    <property type="project" value="InterPro"/>
</dbReference>
<dbReference type="PANTHER" id="PTHR45987:SF4">
    <property type="entry name" value="LARGE RIBOSOMAL SUBUNIT PROTEIN BL12M"/>
    <property type="match status" value="1"/>
</dbReference>
<dbReference type="GO" id="GO:0003729">
    <property type="term" value="F:mRNA binding"/>
    <property type="evidence" value="ECO:0007669"/>
    <property type="project" value="TreeGrafter"/>
</dbReference>
<accession>A0A660L3N2</accession>
<feature type="domain" description="Large ribosomal subunit protein bL12 C-terminal" evidence="3">
    <location>
        <begin position="32"/>
        <end position="74"/>
    </location>
</feature>
<sequence length="169" mass="17574">MSFLRRLLGRDDDDVADNGLPAVPVSAPRTGDLVLVDAGRNKIVVIKIVREATGLGLREAKELVERTPVVLDAALGPDLERAGAVVQYHPAGAPQPEPETPPVGGSVFLADAGRNKIKVIKVVREASGLGLREAKELVEAAPTLVVSGLSPDAAAALRRELEAAGARVG</sequence>
<evidence type="ECO:0000313" key="4">
    <source>
        <dbReference type="EMBL" id="RKQ86503.1"/>
    </source>
</evidence>
<keyword evidence="5" id="KW-1185">Reference proteome</keyword>
<evidence type="ECO:0000256" key="2">
    <source>
        <dbReference type="ARBA" id="ARBA00023274"/>
    </source>
</evidence>
<dbReference type="GO" id="GO:0022625">
    <property type="term" value="C:cytosolic large ribosomal subunit"/>
    <property type="evidence" value="ECO:0007669"/>
    <property type="project" value="TreeGrafter"/>
</dbReference>
<dbReference type="CDD" id="cd00387">
    <property type="entry name" value="Ribosomal_L7_L12"/>
    <property type="match status" value="1"/>
</dbReference>
<dbReference type="Proteomes" id="UP000278962">
    <property type="component" value="Unassembled WGS sequence"/>
</dbReference>
<feature type="domain" description="Large ribosomal subunit protein bL12 C-terminal" evidence="3">
    <location>
        <begin position="107"/>
        <end position="168"/>
    </location>
</feature>
<evidence type="ECO:0000256" key="1">
    <source>
        <dbReference type="ARBA" id="ARBA00022980"/>
    </source>
</evidence>
<keyword evidence="1 4" id="KW-0689">Ribosomal protein</keyword>
<dbReference type="Gene3D" id="3.30.1390.10">
    <property type="match status" value="2"/>
</dbReference>
<gene>
    <name evidence="4" type="ORF">C8N24_4516</name>
</gene>
<dbReference type="InterPro" id="IPR000206">
    <property type="entry name" value="Ribosomal_bL12"/>
</dbReference>
<keyword evidence="2" id="KW-0687">Ribonucleoprotein</keyword>
<name>A0A660L3N2_9ACTN</name>
<dbReference type="RefSeq" id="WP_425474459.1">
    <property type="nucleotide sequence ID" value="NZ_RBIL01000002.1"/>
</dbReference>
<dbReference type="EMBL" id="RBIL01000002">
    <property type="protein sequence ID" value="RKQ86503.1"/>
    <property type="molecule type" value="Genomic_DNA"/>
</dbReference>
<dbReference type="Pfam" id="PF00542">
    <property type="entry name" value="Ribosomal_L12"/>
    <property type="match status" value="2"/>
</dbReference>
<proteinExistence type="predicted"/>
<evidence type="ECO:0000259" key="3">
    <source>
        <dbReference type="Pfam" id="PF00542"/>
    </source>
</evidence>